<protein>
    <submittedName>
        <fullName evidence="2">Uncharacterized protein</fullName>
    </submittedName>
</protein>
<sequence>MKFSTVISSLAITALQVHAIPTAADSAAIADIKFNARFPNTLEERGGYCCIGFRDSRHNVASFIPRGNGEYHWSLPGRCYMSVKRNANSCNGWTFTPTVTCDELVRPYTIGVRPASDC</sequence>
<evidence type="ECO:0000313" key="3">
    <source>
        <dbReference type="Proteomes" id="UP000742024"/>
    </source>
</evidence>
<dbReference type="Proteomes" id="UP000742024">
    <property type="component" value="Unassembled WGS sequence"/>
</dbReference>
<name>A0ABQ7P354_9HYPO</name>
<reference evidence="2 3" key="1">
    <citation type="journal article" date="2020" name="bioRxiv">
        <title>Whole genome comparisons of ergot fungi reveals the divergence and evolution of species within the genus Claviceps are the result of varying mechanisms driving genome evolution and host range expansion.</title>
        <authorList>
            <person name="Wyka S.A."/>
            <person name="Mondo S.J."/>
            <person name="Liu M."/>
            <person name="Dettman J."/>
            <person name="Nalam V."/>
            <person name="Broders K.D."/>
        </authorList>
    </citation>
    <scope>NUCLEOTIDE SEQUENCE [LARGE SCALE GENOMIC DNA]</scope>
    <source>
        <strain evidence="2 3">LM583</strain>
    </source>
</reference>
<gene>
    <name evidence="2" type="ORF">E4U57_005612</name>
</gene>
<dbReference type="EMBL" id="SRPR01000443">
    <property type="protein sequence ID" value="KAG5953182.1"/>
    <property type="molecule type" value="Genomic_DNA"/>
</dbReference>
<evidence type="ECO:0000313" key="2">
    <source>
        <dbReference type="EMBL" id="KAG5953182.1"/>
    </source>
</evidence>
<keyword evidence="3" id="KW-1185">Reference proteome</keyword>
<feature type="signal peptide" evidence="1">
    <location>
        <begin position="1"/>
        <end position="19"/>
    </location>
</feature>
<accession>A0ABQ7P354</accession>
<feature type="chain" id="PRO_5046537918" evidence="1">
    <location>
        <begin position="20"/>
        <end position="118"/>
    </location>
</feature>
<keyword evidence="1" id="KW-0732">Signal</keyword>
<evidence type="ECO:0000256" key="1">
    <source>
        <dbReference type="SAM" id="SignalP"/>
    </source>
</evidence>
<proteinExistence type="predicted"/>
<comment type="caution">
    <text evidence="2">The sequence shown here is derived from an EMBL/GenBank/DDBJ whole genome shotgun (WGS) entry which is preliminary data.</text>
</comment>
<organism evidence="2 3">
    <name type="scientific">Claviceps arundinis</name>
    <dbReference type="NCBI Taxonomy" id="1623583"/>
    <lineage>
        <taxon>Eukaryota</taxon>
        <taxon>Fungi</taxon>
        <taxon>Dikarya</taxon>
        <taxon>Ascomycota</taxon>
        <taxon>Pezizomycotina</taxon>
        <taxon>Sordariomycetes</taxon>
        <taxon>Hypocreomycetidae</taxon>
        <taxon>Hypocreales</taxon>
        <taxon>Clavicipitaceae</taxon>
        <taxon>Claviceps</taxon>
    </lineage>
</organism>